<protein>
    <recommendedName>
        <fullName evidence="6">Proteasome subunit alpha type</fullName>
    </recommendedName>
</protein>
<dbReference type="STRING" id="75913.A0A0K0F3D2"/>
<dbReference type="GO" id="GO:0005737">
    <property type="term" value="C:cytoplasm"/>
    <property type="evidence" value="ECO:0007669"/>
    <property type="project" value="UniProtKB-SubCell"/>
</dbReference>
<evidence type="ECO:0000256" key="3">
    <source>
        <dbReference type="ARBA" id="ARBA00022942"/>
    </source>
</evidence>
<dbReference type="WBParaSite" id="SVE_0331500.1">
    <property type="protein sequence ID" value="SVE_0331500.1"/>
    <property type="gene ID" value="SVE_0331500"/>
</dbReference>
<keyword evidence="2 6" id="KW-0963">Cytoplasm</keyword>
<evidence type="ECO:0000256" key="5">
    <source>
        <dbReference type="PROSITE-ProRule" id="PRU00808"/>
    </source>
</evidence>
<dbReference type="Pfam" id="PF00227">
    <property type="entry name" value="Proteasome"/>
    <property type="match status" value="1"/>
</dbReference>
<evidence type="ECO:0000256" key="6">
    <source>
        <dbReference type="RuleBase" id="RU000551"/>
    </source>
</evidence>
<comment type="similarity">
    <text evidence="5 6">Belongs to the peptidase T1A family.</text>
</comment>
<evidence type="ECO:0000256" key="1">
    <source>
        <dbReference type="ARBA" id="ARBA00002000"/>
    </source>
</evidence>
<dbReference type="PROSITE" id="PS51475">
    <property type="entry name" value="PROTEASOME_ALPHA_2"/>
    <property type="match status" value="1"/>
</dbReference>
<reference evidence="9" key="2">
    <citation type="submission" date="2015-08" db="UniProtKB">
        <authorList>
            <consortium name="WormBaseParasite"/>
        </authorList>
    </citation>
    <scope>IDENTIFICATION</scope>
</reference>
<sequence>MKYFSFERYSFITPFQMSSIGTGYDLAASTFSPDGRIFQLEYAQKALDNSCNVIALTCKDGVVLACDKTVVSNLYVKNCDPRIINVSDNVGTAIVGVYPDGRALTDYAVQETLKHFDSTNTSIKSEKLSKQISEYMHIFTLGIHRPFGAGLFFAEWTPTNGSSLYFVDPTGLRYKYFAWAAGKHKQSAKTEMEKLKLETLPIDQAVKEAAKILLTLREEGRDKNCRLEMGWTGAHTNGKFEAIPEKVVEEAQAWARAKLDEEDEED</sequence>
<dbReference type="SUPFAM" id="SSF56235">
    <property type="entry name" value="N-terminal nucleophile aminohydrolases (Ntn hydrolases)"/>
    <property type="match status" value="1"/>
</dbReference>
<dbReference type="Gene3D" id="3.60.20.10">
    <property type="entry name" value="Glutamine Phosphoribosylpyrophosphate, subunit 1, domain 1"/>
    <property type="match status" value="1"/>
</dbReference>
<keyword evidence="8" id="KW-1185">Reference proteome</keyword>
<dbReference type="InterPro" id="IPR001353">
    <property type="entry name" value="Proteasome_sua/b"/>
</dbReference>
<dbReference type="GO" id="GO:0019773">
    <property type="term" value="C:proteasome core complex, alpha-subunit complex"/>
    <property type="evidence" value="ECO:0007669"/>
    <property type="project" value="UniProtKB-UniRule"/>
</dbReference>
<comment type="function">
    <text evidence="1">The proteasome is a multicatalytic proteinase complex which is characterized by its ability to cleave peptides with Arg, Phe, Tyr, Leu, and Glu adjacent to the leaving group at neutral or slightly basic pH. The proteasome has an ATP-dependent proteolytic activity.</text>
</comment>
<dbReference type="InterPro" id="IPR023332">
    <property type="entry name" value="Proteasome_alpha-type"/>
</dbReference>
<dbReference type="GO" id="GO:0006511">
    <property type="term" value="P:ubiquitin-dependent protein catabolic process"/>
    <property type="evidence" value="ECO:0007669"/>
    <property type="project" value="InterPro"/>
</dbReference>
<dbReference type="PROSITE" id="PS00388">
    <property type="entry name" value="PROTEASOME_ALPHA_1"/>
    <property type="match status" value="1"/>
</dbReference>
<dbReference type="SMART" id="SM00948">
    <property type="entry name" value="Proteasome_A_N"/>
    <property type="match status" value="1"/>
</dbReference>
<evidence type="ECO:0000313" key="9">
    <source>
        <dbReference type="WBParaSite" id="SVE_0331500.1"/>
    </source>
</evidence>
<dbReference type="Proteomes" id="UP000035680">
    <property type="component" value="Unassembled WGS sequence"/>
</dbReference>
<dbReference type="GO" id="GO:0005634">
    <property type="term" value="C:nucleus"/>
    <property type="evidence" value="ECO:0007669"/>
    <property type="project" value="UniProtKB-SubCell"/>
</dbReference>
<evidence type="ECO:0000256" key="2">
    <source>
        <dbReference type="ARBA" id="ARBA00022490"/>
    </source>
</evidence>
<evidence type="ECO:0000256" key="4">
    <source>
        <dbReference type="ARBA" id="ARBA00023242"/>
    </source>
</evidence>
<comment type="subunit">
    <text evidence="6">The 20S proteasome core is composed of 28 subunits that are arranged in four stacked rings, resulting in a barrel-shaped structure. The two end rings are each formed by seven alpha subunits, and the two central rings are each formed by seven beta subunits.</text>
</comment>
<dbReference type="AlphaFoldDB" id="A0A0K0F3D2"/>
<accession>A0A0K0F3D2</accession>
<dbReference type="InterPro" id="IPR050115">
    <property type="entry name" value="Proteasome_alpha"/>
</dbReference>
<name>A0A0K0F3D2_STRVS</name>
<dbReference type="InterPro" id="IPR029055">
    <property type="entry name" value="Ntn_hydrolases_N"/>
</dbReference>
<keyword evidence="3 5" id="KW-0647">Proteasome</keyword>
<proteinExistence type="inferred from homology"/>
<evidence type="ECO:0000259" key="7">
    <source>
        <dbReference type="PROSITE" id="PS00388"/>
    </source>
</evidence>
<comment type="subcellular location">
    <subcellularLocation>
        <location evidence="6">Cytoplasm</location>
    </subcellularLocation>
    <subcellularLocation>
        <location evidence="6">Nucleus</location>
    </subcellularLocation>
</comment>
<reference evidence="8" key="1">
    <citation type="submission" date="2014-07" db="EMBL/GenBank/DDBJ databases">
        <authorList>
            <person name="Martin A.A"/>
            <person name="De Silva N."/>
        </authorList>
    </citation>
    <scope>NUCLEOTIDE SEQUENCE</scope>
</reference>
<feature type="domain" description="Proteasome alpha-type subunits" evidence="7">
    <location>
        <begin position="24"/>
        <end position="46"/>
    </location>
</feature>
<dbReference type="Pfam" id="PF10584">
    <property type="entry name" value="Proteasome_A_N"/>
    <property type="match status" value="1"/>
</dbReference>
<organism evidence="8 9">
    <name type="scientific">Strongyloides venezuelensis</name>
    <name type="common">Threadworm</name>
    <dbReference type="NCBI Taxonomy" id="75913"/>
    <lineage>
        <taxon>Eukaryota</taxon>
        <taxon>Metazoa</taxon>
        <taxon>Ecdysozoa</taxon>
        <taxon>Nematoda</taxon>
        <taxon>Chromadorea</taxon>
        <taxon>Rhabditida</taxon>
        <taxon>Tylenchina</taxon>
        <taxon>Panagrolaimomorpha</taxon>
        <taxon>Strongyloidoidea</taxon>
        <taxon>Strongyloididae</taxon>
        <taxon>Strongyloides</taxon>
    </lineage>
</organism>
<evidence type="ECO:0000313" key="8">
    <source>
        <dbReference type="Proteomes" id="UP000035680"/>
    </source>
</evidence>
<dbReference type="InterPro" id="IPR000426">
    <property type="entry name" value="Proteasome_asu_N"/>
</dbReference>
<keyword evidence="4 6" id="KW-0539">Nucleus</keyword>
<dbReference type="FunFam" id="3.60.20.10:FF:000007">
    <property type="entry name" value="Proteasome subunit alpha type"/>
    <property type="match status" value="1"/>
</dbReference>
<dbReference type="PANTHER" id="PTHR11599">
    <property type="entry name" value="PROTEASOME SUBUNIT ALPHA/BETA"/>
    <property type="match status" value="1"/>
</dbReference>